<name>A0AA45C7C2_9BACT</name>
<feature type="domain" description="HTH merR-type" evidence="6">
    <location>
        <begin position="4"/>
        <end position="73"/>
    </location>
</feature>
<keyword evidence="2" id="KW-0805">Transcription regulation</keyword>
<dbReference type="RefSeq" id="WP_109604557.1">
    <property type="nucleotide sequence ID" value="NZ_JAMHJO010000021.1"/>
</dbReference>
<evidence type="ECO:0000313" key="8">
    <source>
        <dbReference type="Proteomes" id="UP000245921"/>
    </source>
</evidence>
<dbReference type="InterPro" id="IPR009061">
    <property type="entry name" value="DNA-bd_dom_put_sf"/>
</dbReference>
<evidence type="ECO:0000313" key="7">
    <source>
        <dbReference type="EMBL" id="PWJ95311.1"/>
    </source>
</evidence>
<dbReference type="AlphaFoldDB" id="A0AA45C7C2"/>
<protein>
    <submittedName>
        <fullName evidence="7">DNA-binding transcriptional MerR regulator</fullName>
    </submittedName>
</protein>
<dbReference type="PANTHER" id="PTHR30204:SF69">
    <property type="entry name" value="MERR-FAMILY TRANSCRIPTIONAL REGULATOR"/>
    <property type="match status" value="1"/>
</dbReference>
<dbReference type="CDD" id="cd00592">
    <property type="entry name" value="HTH_MerR-like"/>
    <property type="match status" value="1"/>
</dbReference>
<dbReference type="EMBL" id="QGGI01000006">
    <property type="protein sequence ID" value="PWJ95311.1"/>
    <property type="molecule type" value="Genomic_DNA"/>
</dbReference>
<dbReference type="PANTHER" id="PTHR30204">
    <property type="entry name" value="REDOX-CYCLING DRUG-SENSING TRANSCRIPTIONAL ACTIVATOR SOXR"/>
    <property type="match status" value="1"/>
</dbReference>
<keyword evidence="4" id="KW-0804">Transcription</keyword>
<dbReference type="InterPro" id="IPR000551">
    <property type="entry name" value="MerR-type_HTH_dom"/>
</dbReference>
<keyword evidence="8" id="KW-1185">Reference proteome</keyword>
<feature type="coiled-coil region" evidence="5">
    <location>
        <begin position="73"/>
        <end position="124"/>
    </location>
</feature>
<evidence type="ECO:0000256" key="3">
    <source>
        <dbReference type="ARBA" id="ARBA00023125"/>
    </source>
</evidence>
<proteinExistence type="predicted"/>
<sequence>MENYLTIGELSKLTFINRQTILYYEKCGLIKPKYKHENNYRYYSYKDMERIEAILILRRLDFSIKEIKEYFLNEDMKTLKVALKNKKKKIKKEILTLLNKESIIDEIMDNMDILNEKRNEIHLETIEEINYIEFPADYKNNIINYNKIKEFNQKIEYDKNRLKIKSIMFFDLNDKSYKETYFGFIFDKNYFIINNIEYKTINKKEYLTYYFFETEEIIGQKIKEILKYIKDKKYQIIDTPFVLDTTNPFLINTNDRYFGKLCIPVKKLT</sequence>
<keyword evidence="5" id="KW-0175">Coiled coil</keyword>
<reference evidence="7 8" key="1">
    <citation type="submission" date="2018-05" db="EMBL/GenBank/DDBJ databases">
        <title>Genomic Encyclopedia of Type Strains, Phase IV (KMG-IV): sequencing the most valuable type-strain genomes for metagenomic binning, comparative biology and taxonomic classification.</title>
        <authorList>
            <person name="Goeker M."/>
        </authorList>
    </citation>
    <scope>NUCLEOTIDE SEQUENCE [LARGE SCALE GENOMIC DNA]</scope>
    <source>
        <strain evidence="7 8">DSM 24906</strain>
    </source>
</reference>
<dbReference type="InterPro" id="IPR047057">
    <property type="entry name" value="MerR_fam"/>
</dbReference>
<accession>A0AA45C7C2</accession>
<organism evidence="7 8">
    <name type="scientific">Oceanotoga teriensis</name>
    <dbReference type="NCBI Taxonomy" id="515440"/>
    <lineage>
        <taxon>Bacteria</taxon>
        <taxon>Thermotogati</taxon>
        <taxon>Thermotogota</taxon>
        <taxon>Thermotogae</taxon>
        <taxon>Petrotogales</taxon>
        <taxon>Petrotogaceae</taxon>
        <taxon>Oceanotoga</taxon>
    </lineage>
</organism>
<dbReference type="Proteomes" id="UP000245921">
    <property type="component" value="Unassembled WGS sequence"/>
</dbReference>
<evidence type="ECO:0000259" key="6">
    <source>
        <dbReference type="PROSITE" id="PS50937"/>
    </source>
</evidence>
<evidence type="ECO:0000256" key="1">
    <source>
        <dbReference type="ARBA" id="ARBA00022491"/>
    </source>
</evidence>
<keyword evidence="3 7" id="KW-0238">DNA-binding</keyword>
<dbReference type="PROSITE" id="PS50937">
    <property type="entry name" value="HTH_MERR_2"/>
    <property type="match status" value="1"/>
</dbReference>
<evidence type="ECO:0000256" key="4">
    <source>
        <dbReference type="ARBA" id="ARBA00023163"/>
    </source>
</evidence>
<evidence type="ECO:0000256" key="5">
    <source>
        <dbReference type="SAM" id="Coils"/>
    </source>
</evidence>
<gene>
    <name evidence="7" type="ORF">C7380_106119</name>
</gene>
<dbReference type="SMART" id="SM00422">
    <property type="entry name" value="HTH_MERR"/>
    <property type="match status" value="1"/>
</dbReference>
<dbReference type="SUPFAM" id="SSF46955">
    <property type="entry name" value="Putative DNA-binding domain"/>
    <property type="match status" value="1"/>
</dbReference>
<dbReference type="GO" id="GO:0003700">
    <property type="term" value="F:DNA-binding transcription factor activity"/>
    <property type="evidence" value="ECO:0007669"/>
    <property type="project" value="InterPro"/>
</dbReference>
<evidence type="ECO:0000256" key="2">
    <source>
        <dbReference type="ARBA" id="ARBA00023015"/>
    </source>
</evidence>
<keyword evidence="1" id="KW-0678">Repressor</keyword>
<dbReference type="Gene3D" id="1.10.1660.10">
    <property type="match status" value="1"/>
</dbReference>
<dbReference type="Pfam" id="PF13411">
    <property type="entry name" value="MerR_1"/>
    <property type="match status" value="1"/>
</dbReference>
<comment type="caution">
    <text evidence="7">The sequence shown here is derived from an EMBL/GenBank/DDBJ whole genome shotgun (WGS) entry which is preliminary data.</text>
</comment>
<dbReference type="GO" id="GO:0003677">
    <property type="term" value="F:DNA binding"/>
    <property type="evidence" value="ECO:0007669"/>
    <property type="project" value="UniProtKB-KW"/>
</dbReference>